<evidence type="ECO:0000256" key="1">
    <source>
        <dbReference type="ARBA" id="ARBA00005662"/>
    </source>
</evidence>
<evidence type="ECO:0000256" key="2">
    <source>
        <dbReference type="SAM" id="MobiDB-lite"/>
    </source>
</evidence>
<organism evidence="5 6">
    <name type="scientific">[Clostridium] aminophilum</name>
    <dbReference type="NCBI Taxonomy" id="1526"/>
    <lineage>
        <taxon>Bacteria</taxon>
        <taxon>Bacillati</taxon>
        <taxon>Bacillota</taxon>
        <taxon>Clostridia</taxon>
        <taxon>Lachnospirales</taxon>
        <taxon>Lachnospiraceae</taxon>
    </lineage>
</organism>
<gene>
    <name evidence="5" type="ORF">SAMN04487771_101243</name>
</gene>
<dbReference type="EMBL" id="FOIL01000012">
    <property type="protein sequence ID" value="SET31878.1"/>
    <property type="molecule type" value="Genomic_DNA"/>
</dbReference>
<dbReference type="SMART" id="SM00854">
    <property type="entry name" value="PGA_cap"/>
    <property type="match status" value="1"/>
</dbReference>
<keyword evidence="3" id="KW-1133">Transmembrane helix</keyword>
<dbReference type="Proteomes" id="UP000199820">
    <property type="component" value="Unassembled WGS sequence"/>
</dbReference>
<proteinExistence type="inferred from homology"/>
<accession>A0A1I0DIE4</accession>
<reference evidence="5 6" key="1">
    <citation type="submission" date="2016-10" db="EMBL/GenBank/DDBJ databases">
        <authorList>
            <person name="de Groot N.N."/>
        </authorList>
    </citation>
    <scope>NUCLEOTIDE SEQUENCE [LARGE SCALE GENOMIC DNA]</scope>
    <source>
        <strain evidence="5 6">KH1P1</strain>
    </source>
</reference>
<keyword evidence="6" id="KW-1185">Reference proteome</keyword>
<evidence type="ECO:0000259" key="4">
    <source>
        <dbReference type="SMART" id="SM00854"/>
    </source>
</evidence>
<protein>
    <submittedName>
        <fullName evidence="5">Poly-gamma-glutamate synthesis protein (Capsule biosynthesis protein)</fullName>
    </submittedName>
</protein>
<sequence length="431" mass="45971">MEENRGKSRKQDKRKSRRMVFGILAVGAAVLLAAGAAGWLHRQVREDREAAARVADLQREAARSARTGPGGETGLASEVDEPTGSAEAEASGPENDAERNAIVINSETGSDRETQNDGSNGEPERILSFAGDIYLSDHVLNAYRNAGGIGGVLDEGLRNAIAASDLFLANEEFPFSDGGTQAQDKQFTFRLPTGDVHIMKEIGLSAVTLANNHILDYGEEGLSDTLKTLREAGIPFTGAGANLEEAKNLLILETGGKKIGVIAASRVYPEGGWAAGASHPGVFSAYDPSPVVKAIREARSRCDFLIVSVHWGLERHTEPEKYQRDNGHAYIDAGADLVVGSHPHVLQGIEFYQGKPIFYSMGNFIFGSSIPSTMLGQVVFSPDGSVSYRVIPASSSHGFTHREENAADFYGSLRALSPGVMIGDDGSVSPQ</sequence>
<keyword evidence="3" id="KW-0472">Membrane</keyword>
<evidence type="ECO:0000313" key="6">
    <source>
        <dbReference type="Proteomes" id="UP000199820"/>
    </source>
</evidence>
<dbReference type="InterPro" id="IPR052169">
    <property type="entry name" value="CW_Biosynth-Accessory"/>
</dbReference>
<feature type="region of interest" description="Disordered" evidence="2">
    <location>
        <begin position="60"/>
        <end position="100"/>
    </location>
</feature>
<feature type="transmembrane region" description="Helical" evidence="3">
    <location>
        <begin position="20"/>
        <end position="40"/>
    </location>
</feature>
<dbReference type="SUPFAM" id="SSF56300">
    <property type="entry name" value="Metallo-dependent phosphatases"/>
    <property type="match status" value="1"/>
</dbReference>
<dbReference type="InterPro" id="IPR029052">
    <property type="entry name" value="Metallo-depent_PP-like"/>
</dbReference>
<feature type="domain" description="Capsule synthesis protein CapA" evidence="4">
    <location>
        <begin position="126"/>
        <end position="368"/>
    </location>
</feature>
<dbReference type="RefSeq" id="WP_074649120.1">
    <property type="nucleotide sequence ID" value="NZ_FOIL01000012.1"/>
</dbReference>
<dbReference type="Gene3D" id="3.60.21.10">
    <property type="match status" value="1"/>
</dbReference>
<evidence type="ECO:0000313" key="5">
    <source>
        <dbReference type="EMBL" id="SET31878.1"/>
    </source>
</evidence>
<dbReference type="AlphaFoldDB" id="A0A1I0DIE4"/>
<dbReference type="Pfam" id="PF09587">
    <property type="entry name" value="PGA_cap"/>
    <property type="match status" value="1"/>
</dbReference>
<keyword evidence="3" id="KW-0812">Transmembrane</keyword>
<evidence type="ECO:0000256" key="3">
    <source>
        <dbReference type="SAM" id="Phobius"/>
    </source>
</evidence>
<dbReference type="STRING" id="1526.SAMN02910262_00196"/>
<dbReference type="eggNOG" id="COG2843">
    <property type="taxonomic scope" value="Bacteria"/>
</dbReference>
<dbReference type="CDD" id="cd07381">
    <property type="entry name" value="MPP_CapA"/>
    <property type="match status" value="1"/>
</dbReference>
<dbReference type="PANTHER" id="PTHR33393">
    <property type="entry name" value="POLYGLUTAMINE SYNTHESIS ACCESSORY PROTEIN RV0574C-RELATED"/>
    <property type="match status" value="1"/>
</dbReference>
<comment type="similarity">
    <text evidence="1">Belongs to the CapA family.</text>
</comment>
<dbReference type="InterPro" id="IPR019079">
    <property type="entry name" value="Capsule_synth_CapA"/>
</dbReference>
<dbReference type="PANTHER" id="PTHR33393:SF13">
    <property type="entry name" value="PGA BIOSYNTHESIS PROTEIN CAPA"/>
    <property type="match status" value="1"/>
</dbReference>
<name>A0A1I0DIE4_9FIRM</name>
<dbReference type="OrthoDB" id="9810906at2"/>